<evidence type="ECO:0000313" key="3">
    <source>
        <dbReference type="Proteomes" id="UP000314294"/>
    </source>
</evidence>
<keyword evidence="3" id="KW-1185">Reference proteome</keyword>
<dbReference type="EMBL" id="SRLO01000249">
    <property type="protein sequence ID" value="TNN64639.1"/>
    <property type="molecule type" value="Genomic_DNA"/>
</dbReference>
<sequence>MWNLVADETDRATRKKFTNFEVYFRKHADDDDDDDDEDDDDEDDAEPSINSVQLTPPPSPEGLDLGDLFAALASDLVDFLGRCPHHLLHPLLLQLLLSSGQLPAALLPRLLQLQLQLAQHPQLLRQAGLPRPGHLQVDLQVHGRPQQAVQTFELQGRLAEGMGGGGTRLKRVRRLKRNSFETNSSTLLQQTPSG</sequence>
<dbReference type="Proteomes" id="UP000314294">
    <property type="component" value="Unassembled WGS sequence"/>
</dbReference>
<feature type="compositionally biased region" description="Acidic residues" evidence="1">
    <location>
        <begin position="30"/>
        <end position="46"/>
    </location>
</feature>
<proteinExistence type="predicted"/>
<dbReference type="AlphaFoldDB" id="A0A4Z2HFL4"/>
<protein>
    <submittedName>
        <fullName evidence="2">Uncharacterized protein</fullName>
    </submittedName>
</protein>
<evidence type="ECO:0000256" key="1">
    <source>
        <dbReference type="SAM" id="MobiDB-lite"/>
    </source>
</evidence>
<feature type="region of interest" description="Disordered" evidence="1">
    <location>
        <begin position="28"/>
        <end position="60"/>
    </location>
</feature>
<organism evidence="2 3">
    <name type="scientific">Liparis tanakae</name>
    <name type="common">Tanaka's snailfish</name>
    <dbReference type="NCBI Taxonomy" id="230148"/>
    <lineage>
        <taxon>Eukaryota</taxon>
        <taxon>Metazoa</taxon>
        <taxon>Chordata</taxon>
        <taxon>Craniata</taxon>
        <taxon>Vertebrata</taxon>
        <taxon>Euteleostomi</taxon>
        <taxon>Actinopterygii</taxon>
        <taxon>Neopterygii</taxon>
        <taxon>Teleostei</taxon>
        <taxon>Neoteleostei</taxon>
        <taxon>Acanthomorphata</taxon>
        <taxon>Eupercaria</taxon>
        <taxon>Perciformes</taxon>
        <taxon>Cottioidei</taxon>
        <taxon>Cottales</taxon>
        <taxon>Liparidae</taxon>
        <taxon>Liparis</taxon>
    </lineage>
</organism>
<name>A0A4Z2HFL4_9TELE</name>
<reference evidence="2 3" key="1">
    <citation type="submission" date="2019-03" db="EMBL/GenBank/DDBJ databases">
        <title>First draft genome of Liparis tanakae, snailfish: a comprehensive survey of snailfish specific genes.</title>
        <authorList>
            <person name="Kim W."/>
            <person name="Song I."/>
            <person name="Jeong J.-H."/>
            <person name="Kim D."/>
            <person name="Kim S."/>
            <person name="Ryu S."/>
            <person name="Song J.Y."/>
            <person name="Lee S.K."/>
        </authorList>
    </citation>
    <scope>NUCLEOTIDE SEQUENCE [LARGE SCALE GENOMIC DNA]</scope>
    <source>
        <tissue evidence="2">Muscle</tissue>
    </source>
</reference>
<evidence type="ECO:0000313" key="2">
    <source>
        <dbReference type="EMBL" id="TNN64639.1"/>
    </source>
</evidence>
<accession>A0A4Z2HFL4</accession>
<gene>
    <name evidence="2" type="ORF">EYF80_025148</name>
</gene>
<comment type="caution">
    <text evidence="2">The sequence shown here is derived from an EMBL/GenBank/DDBJ whole genome shotgun (WGS) entry which is preliminary data.</text>
</comment>